<feature type="transmembrane region" description="Helical" evidence="2">
    <location>
        <begin position="139"/>
        <end position="157"/>
    </location>
</feature>
<feature type="transmembrane region" description="Helical" evidence="2">
    <location>
        <begin position="57"/>
        <end position="75"/>
    </location>
</feature>
<dbReference type="SMART" id="SM00460">
    <property type="entry name" value="TGc"/>
    <property type="match status" value="1"/>
</dbReference>
<dbReference type="InterPro" id="IPR038765">
    <property type="entry name" value="Papain-like_cys_pep_sf"/>
</dbReference>
<keyword evidence="2" id="KW-1133">Transmembrane helix</keyword>
<protein>
    <submittedName>
        <fullName evidence="4">Transglutaminase domain-containing protein</fullName>
    </submittedName>
</protein>
<organism evidence="4 5">
    <name type="scientific">Bacillus carboniphilus</name>
    <dbReference type="NCBI Taxonomy" id="86663"/>
    <lineage>
        <taxon>Bacteria</taxon>
        <taxon>Bacillati</taxon>
        <taxon>Bacillota</taxon>
        <taxon>Bacilli</taxon>
        <taxon>Bacillales</taxon>
        <taxon>Bacillaceae</taxon>
        <taxon>Bacillus</taxon>
    </lineage>
</organism>
<evidence type="ECO:0000256" key="1">
    <source>
        <dbReference type="SAM" id="MobiDB-lite"/>
    </source>
</evidence>
<evidence type="ECO:0000313" key="5">
    <source>
        <dbReference type="Proteomes" id="UP001197974"/>
    </source>
</evidence>
<gene>
    <name evidence="4" type="ORF">LC087_16060</name>
</gene>
<feature type="compositionally biased region" description="Basic and acidic residues" evidence="1">
    <location>
        <begin position="566"/>
        <end position="578"/>
    </location>
</feature>
<feature type="region of interest" description="Disordered" evidence="1">
    <location>
        <begin position="553"/>
        <end position="592"/>
    </location>
</feature>
<name>A0ABY9JS48_9BACI</name>
<proteinExistence type="predicted"/>
<feature type="transmembrane region" description="Helical" evidence="2">
    <location>
        <begin position="192"/>
        <end position="214"/>
    </location>
</feature>
<accession>A0ABY9JS48</accession>
<evidence type="ECO:0000256" key="2">
    <source>
        <dbReference type="SAM" id="Phobius"/>
    </source>
</evidence>
<keyword evidence="2" id="KW-0472">Membrane</keyword>
<evidence type="ECO:0000313" key="4">
    <source>
        <dbReference type="EMBL" id="WLR42234.1"/>
    </source>
</evidence>
<keyword evidence="2" id="KW-0812">Transmembrane</keyword>
<dbReference type="InterPro" id="IPR052901">
    <property type="entry name" value="Bact_TGase-like"/>
</dbReference>
<feature type="transmembrane region" description="Helical" evidence="2">
    <location>
        <begin position="163"/>
        <end position="180"/>
    </location>
</feature>
<feature type="transmembrane region" description="Helical" evidence="2">
    <location>
        <begin position="114"/>
        <end position="132"/>
    </location>
</feature>
<dbReference type="Proteomes" id="UP001197974">
    <property type="component" value="Chromosome"/>
</dbReference>
<dbReference type="Pfam" id="PF13559">
    <property type="entry name" value="DUF4129"/>
    <property type="match status" value="1"/>
</dbReference>
<keyword evidence="5" id="KW-1185">Reference proteome</keyword>
<dbReference type="SUPFAM" id="SSF54001">
    <property type="entry name" value="Cysteine proteinases"/>
    <property type="match status" value="1"/>
</dbReference>
<dbReference type="PANTHER" id="PTHR42736">
    <property type="entry name" value="PROTEIN-GLUTAMINE GAMMA-GLUTAMYLTRANSFERASE"/>
    <property type="match status" value="1"/>
</dbReference>
<dbReference type="RefSeq" id="WP_226543315.1">
    <property type="nucleotide sequence ID" value="NZ_CP129013.1"/>
</dbReference>
<feature type="domain" description="Transglutaminase-like" evidence="3">
    <location>
        <begin position="462"/>
        <end position="537"/>
    </location>
</feature>
<feature type="transmembrane region" description="Helical" evidence="2">
    <location>
        <begin position="6"/>
        <end position="23"/>
    </location>
</feature>
<reference evidence="4 5" key="1">
    <citation type="submission" date="2023-06" db="EMBL/GenBank/DDBJ databases">
        <title>Five Gram-positive bacteria isolated from mangrove sediments in Shenzhen, Guangdong, China.</title>
        <authorList>
            <person name="Yu S."/>
            <person name="Zheng W."/>
            <person name="Huang Y."/>
        </authorList>
    </citation>
    <scope>NUCLEOTIDE SEQUENCE [LARGE SCALE GENOMIC DNA]</scope>
    <source>
        <strain evidence="4 5">SaN35-3</strain>
    </source>
</reference>
<dbReference type="Gene3D" id="3.10.620.30">
    <property type="match status" value="1"/>
</dbReference>
<sequence>MKKQNVQFIILYSFAFLLLWEWLRPLESITETRHTFLFVIFLGLQFLFVYLKPKWYISLSVNVGFMFVVLQMLFYEGAFLGLEWIALFIQDVFSNLMYIVQFDFYSLTNSFRTLLFFILLWLLVYLVHYWLIQKQRIMFFVFLTFIYVTVLDTFTPFSGKTSIVRMVVIGFAMLSFVFFQRLQQKEMLERHFYLKWMIPLVVLIGTSTTVGMLAPKAEPIWPDPVAFIQTYGENGNGGVKKIGYSPDDSQLGGPFVKDDTEVFTVIDSEEHYWKIESKYVYTGKGWTGDEERSIPELTFTEEEFRLPNINNVFVSTTSHQAEMKVNESYPYNHIPYPIYLTSIESDADYYEMGVLKEYYEYVRVDDQKVTEFQLSYEYPKFNRKYLEAVTGEYEGTEVDYLQLPLSLPERVVDLAEELTKNEDNWYDKVRAIEQYLSSSEFEYNIEDVAIPSEDQDYVDQFLFDTKKGYCDNFSSSMVVLLRSIGIPARWTKGYTSGEIVEVLGDGTNKYQVTNNNAHSWVEVYFPDVGWVPFEPTKTFSDPIQFAYDIEETESTVQTDDSETENTPEKPDPLEKDLMEETSSSSSTGSKENSFEKMSNWLIQEKNGIWVSIVIILIGCFVYWTRYKWYQVIVLYKYRFSGSDSAFFKAYASLLKHYSHLGLPKKEGQTLRDYAKYIDEFYETHDMRKLTNSYEKVLYRNESAKEQWEKSKELWENLIKKKLS</sequence>
<evidence type="ECO:0000259" key="3">
    <source>
        <dbReference type="SMART" id="SM00460"/>
    </source>
</evidence>
<dbReference type="PANTHER" id="PTHR42736:SF1">
    <property type="entry name" value="PROTEIN-GLUTAMINE GAMMA-GLUTAMYLTRANSFERASE"/>
    <property type="match status" value="1"/>
</dbReference>
<dbReference type="EMBL" id="CP129013">
    <property type="protein sequence ID" value="WLR42234.1"/>
    <property type="molecule type" value="Genomic_DNA"/>
</dbReference>
<feature type="transmembrane region" description="Helical" evidence="2">
    <location>
        <begin position="607"/>
        <end position="624"/>
    </location>
</feature>
<dbReference type="Pfam" id="PF01841">
    <property type="entry name" value="Transglut_core"/>
    <property type="match status" value="1"/>
</dbReference>
<dbReference type="InterPro" id="IPR002931">
    <property type="entry name" value="Transglutaminase-like"/>
</dbReference>
<feature type="compositionally biased region" description="Acidic residues" evidence="1">
    <location>
        <begin position="553"/>
        <end position="565"/>
    </location>
</feature>
<dbReference type="InterPro" id="IPR025403">
    <property type="entry name" value="TgpA-like_C"/>
</dbReference>
<feature type="transmembrane region" description="Helical" evidence="2">
    <location>
        <begin position="35"/>
        <end position="51"/>
    </location>
</feature>
<feature type="compositionally biased region" description="Low complexity" evidence="1">
    <location>
        <begin position="580"/>
        <end position="591"/>
    </location>
</feature>